<dbReference type="Proteomes" id="UP000823889">
    <property type="component" value="Unassembled WGS sequence"/>
</dbReference>
<evidence type="ECO:0000313" key="3">
    <source>
        <dbReference type="Proteomes" id="UP000823889"/>
    </source>
</evidence>
<proteinExistence type="predicted"/>
<name>A0A9D2RI16_9BURK</name>
<accession>A0A9D2RI16</accession>
<dbReference type="EMBL" id="DWUQ01000101">
    <property type="protein sequence ID" value="HJD44369.1"/>
    <property type="molecule type" value="Genomic_DNA"/>
</dbReference>
<organism evidence="2 3">
    <name type="scientific">Candidatus Paenalcaligenes intestinipullorum</name>
    <dbReference type="NCBI Taxonomy" id="2838718"/>
    <lineage>
        <taxon>Bacteria</taxon>
        <taxon>Pseudomonadati</taxon>
        <taxon>Pseudomonadota</taxon>
        <taxon>Betaproteobacteria</taxon>
        <taxon>Burkholderiales</taxon>
        <taxon>Alcaligenaceae</taxon>
        <taxon>Paenalcaligenes</taxon>
    </lineage>
</organism>
<dbReference type="PANTHER" id="PTHR21198:SF3">
    <property type="entry name" value="GLUTAMATE RACEMASE"/>
    <property type="match status" value="1"/>
</dbReference>
<evidence type="ECO:0000313" key="2">
    <source>
        <dbReference type="EMBL" id="HJD44369.1"/>
    </source>
</evidence>
<dbReference type="SUPFAM" id="SSF53681">
    <property type="entry name" value="Aspartate/glutamate racemase"/>
    <property type="match status" value="2"/>
</dbReference>
<dbReference type="AlphaFoldDB" id="A0A9D2RI16"/>
<gene>
    <name evidence="2" type="ORF">H9906_04980</name>
</gene>
<dbReference type="PANTHER" id="PTHR21198">
    <property type="entry name" value="GLUTAMATE RACEMASE"/>
    <property type="match status" value="1"/>
</dbReference>
<dbReference type="InterPro" id="IPR033134">
    <property type="entry name" value="Asp/Glu_racemase_AS_2"/>
</dbReference>
<dbReference type="InterPro" id="IPR015942">
    <property type="entry name" value="Asp/Glu/hydantoin_racemase"/>
</dbReference>
<dbReference type="Gene3D" id="3.40.50.1860">
    <property type="match status" value="2"/>
</dbReference>
<dbReference type="PROSITE" id="PS00924">
    <property type="entry name" value="ASP_GLU_RACEMASE_2"/>
    <property type="match status" value="1"/>
</dbReference>
<keyword evidence="1" id="KW-0413">Isomerase</keyword>
<reference evidence="2" key="2">
    <citation type="submission" date="2021-04" db="EMBL/GenBank/DDBJ databases">
        <authorList>
            <person name="Gilroy R."/>
        </authorList>
    </citation>
    <scope>NUCLEOTIDE SEQUENCE</scope>
    <source>
        <strain evidence="2">9264</strain>
    </source>
</reference>
<comment type="caution">
    <text evidence="2">The sequence shown here is derived from an EMBL/GenBank/DDBJ whole genome shotgun (WGS) entry which is preliminary data.</text>
</comment>
<sequence>MLRIGVLDSGVGGLTTVQALFALRADIEVVYVADNAQGAYGSKTEAQIRAGTQAMLSFLAAQKVDVIAVACNTISSTLTLAEYTRYEQQYQCPIISIIDPMVAQLKARPTNTTLGLIATPFTIANGRYAQQLQQIGVEVAGVASAHLASWVEQASVHPNASFATKIDTAIQHALMHLYAQSPALDSIILGCTHYPFVQDRFEALAPKVSFLNPAQAHAESVLAHLPLRAAFRLDANTRSQPKALSAQPTLWLSTSGDTQSYVVFARQLGLPACVAIEAGAEFMPRKGFDAVG</sequence>
<evidence type="ECO:0000256" key="1">
    <source>
        <dbReference type="ARBA" id="ARBA00023235"/>
    </source>
</evidence>
<protein>
    <submittedName>
        <fullName evidence="2">Aspartate/glutamate racemase family protein</fullName>
    </submittedName>
</protein>
<dbReference type="InterPro" id="IPR001920">
    <property type="entry name" value="Asp/Glu_race"/>
</dbReference>
<dbReference type="Pfam" id="PF01177">
    <property type="entry name" value="Asp_Glu_race"/>
    <property type="match status" value="1"/>
</dbReference>
<dbReference type="GO" id="GO:0047661">
    <property type="term" value="F:amino-acid racemase activity"/>
    <property type="evidence" value="ECO:0007669"/>
    <property type="project" value="InterPro"/>
</dbReference>
<reference evidence="2" key="1">
    <citation type="journal article" date="2021" name="PeerJ">
        <title>Extensive microbial diversity within the chicken gut microbiome revealed by metagenomics and culture.</title>
        <authorList>
            <person name="Gilroy R."/>
            <person name="Ravi A."/>
            <person name="Getino M."/>
            <person name="Pursley I."/>
            <person name="Horton D.L."/>
            <person name="Alikhan N.F."/>
            <person name="Baker D."/>
            <person name="Gharbi K."/>
            <person name="Hall N."/>
            <person name="Watson M."/>
            <person name="Adriaenssens E.M."/>
            <person name="Foster-Nyarko E."/>
            <person name="Jarju S."/>
            <person name="Secka A."/>
            <person name="Antonio M."/>
            <person name="Oren A."/>
            <person name="Chaudhuri R.R."/>
            <person name="La Ragione R."/>
            <person name="Hildebrand F."/>
            <person name="Pallen M.J."/>
        </authorList>
    </citation>
    <scope>NUCLEOTIDE SEQUENCE</scope>
    <source>
        <strain evidence="2">9264</strain>
    </source>
</reference>